<keyword evidence="2" id="KW-1185">Reference proteome</keyword>
<reference evidence="1" key="1">
    <citation type="journal article" date="2023" name="G3 (Bethesda)">
        <title>A reference genome for the long-term kleptoplast-retaining sea slug Elysia crispata morphotype clarki.</title>
        <authorList>
            <person name="Eastman K.E."/>
            <person name="Pendleton A.L."/>
            <person name="Shaikh M.A."/>
            <person name="Suttiyut T."/>
            <person name="Ogas R."/>
            <person name="Tomko P."/>
            <person name="Gavelis G."/>
            <person name="Widhalm J.R."/>
            <person name="Wisecaver J.H."/>
        </authorList>
    </citation>
    <scope>NUCLEOTIDE SEQUENCE</scope>
    <source>
        <strain evidence="1">ECLA1</strain>
    </source>
</reference>
<dbReference type="AlphaFoldDB" id="A0AAE1AS53"/>
<proteinExistence type="predicted"/>
<comment type="caution">
    <text evidence="1">The sequence shown here is derived from an EMBL/GenBank/DDBJ whole genome shotgun (WGS) entry which is preliminary data.</text>
</comment>
<dbReference type="EMBL" id="JAWDGP010001331">
    <property type="protein sequence ID" value="KAK3792784.1"/>
    <property type="molecule type" value="Genomic_DNA"/>
</dbReference>
<evidence type="ECO:0000313" key="1">
    <source>
        <dbReference type="EMBL" id="KAK3792784.1"/>
    </source>
</evidence>
<evidence type="ECO:0000313" key="2">
    <source>
        <dbReference type="Proteomes" id="UP001283361"/>
    </source>
</evidence>
<organism evidence="1 2">
    <name type="scientific">Elysia crispata</name>
    <name type="common">lettuce slug</name>
    <dbReference type="NCBI Taxonomy" id="231223"/>
    <lineage>
        <taxon>Eukaryota</taxon>
        <taxon>Metazoa</taxon>
        <taxon>Spiralia</taxon>
        <taxon>Lophotrochozoa</taxon>
        <taxon>Mollusca</taxon>
        <taxon>Gastropoda</taxon>
        <taxon>Heterobranchia</taxon>
        <taxon>Euthyneura</taxon>
        <taxon>Panpulmonata</taxon>
        <taxon>Sacoglossa</taxon>
        <taxon>Placobranchoidea</taxon>
        <taxon>Plakobranchidae</taxon>
        <taxon>Elysia</taxon>
    </lineage>
</organism>
<name>A0AAE1AS53_9GAST</name>
<sequence length="271" mass="29975">MCHLSACGSRDTWLSLVPDLALSVAQVCRVHTEICVTYQLAALETPGSAWSLIWPCRWRKVIYLSASVQSAHRDMCHLSACGSRDTWLSLVPDLALSVAQVCRVHTEICVTYQLAALETPGSAWSLIWPCRWCTVIYLSASVQSAHRDMCHLSACGSRDTWLSLVPDLALSVAQVCRVHTEICVTYQLAALETPGSAWSLIWPCRWRKVIYLSASVQSAHRDMCHLSACGSRDTWLNLVPDLALSVVHGDLSVCQCAECTPRYVSLISLRV</sequence>
<gene>
    <name evidence="1" type="ORF">RRG08_029332</name>
</gene>
<protein>
    <submittedName>
        <fullName evidence="1">Uncharacterized protein</fullName>
    </submittedName>
</protein>
<accession>A0AAE1AS53</accession>
<dbReference type="Proteomes" id="UP001283361">
    <property type="component" value="Unassembled WGS sequence"/>
</dbReference>